<dbReference type="AlphaFoldDB" id="A0A4Z2IYV8"/>
<dbReference type="PANTHER" id="PTHR23182:SF5">
    <property type="entry name" value="ACTIVE BREAKPOINT CLUSTER REGION-RELATED PROTEIN"/>
    <property type="match status" value="1"/>
</dbReference>
<dbReference type="InterPro" id="IPR037769">
    <property type="entry name" value="Abr/Bcr"/>
</dbReference>
<protein>
    <submittedName>
        <fullName evidence="1">Active breakpoint cluster region-related protein</fullName>
    </submittedName>
</protein>
<sequence length="322" mass="36398">MHEFQVPPKASGAEFLLLGPADCIQALTHSFLEDKAPKGHSRVDRLRKKMNEQESWLLLHSPTIPFRIHNRHGKSYHFLISSDYERSEWRESIQKLQKKDLQACVLSSVELQVLTSSCFKLRTVHNIPVTSNKDDLHIAPLSEAGGDIKAIWPPGSDLPKWHEGLCFHVHAQYTRPATELTEGFNALKGTLSKWFWLRTEKETRVCFLYNGVSGLDQSKRPPNKHPPTKLHSAASSVVMAADYEETPGLYGFLHVIVHSAKGFKDSATFEQSWAGTQLLRWDSYAVVTLISLTDYCFAPDSVTSPSEPRRSTQPRAEIVLLR</sequence>
<dbReference type="EMBL" id="SRLO01000037">
    <property type="protein sequence ID" value="TNN82734.1"/>
    <property type="molecule type" value="Genomic_DNA"/>
</dbReference>
<gene>
    <name evidence="1" type="primary">ABR_3</name>
    <name evidence="1" type="ORF">EYF80_006975</name>
</gene>
<dbReference type="PANTHER" id="PTHR23182">
    <property type="entry name" value="BREAKPOINT CLUSTER REGION PROTEIN BCR"/>
    <property type="match status" value="1"/>
</dbReference>
<comment type="caution">
    <text evidence="1">The sequence shown here is derived from an EMBL/GenBank/DDBJ whole genome shotgun (WGS) entry which is preliminary data.</text>
</comment>
<organism evidence="1 2">
    <name type="scientific">Liparis tanakae</name>
    <name type="common">Tanaka's snailfish</name>
    <dbReference type="NCBI Taxonomy" id="230148"/>
    <lineage>
        <taxon>Eukaryota</taxon>
        <taxon>Metazoa</taxon>
        <taxon>Chordata</taxon>
        <taxon>Craniata</taxon>
        <taxon>Vertebrata</taxon>
        <taxon>Euteleostomi</taxon>
        <taxon>Actinopterygii</taxon>
        <taxon>Neopterygii</taxon>
        <taxon>Teleostei</taxon>
        <taxon>Neoteleostei</taxon>
        <taxon>Acanthomorphata</taxon>
        <taxon>Eupercaria</taxon>
        <taxon>Perciformes</taxon>
        <taxon>Cottioidei</taxon>
        <taxon>Cottales</taxon>
        <taxon>Liparidae</taxon>
        <taxon>Liparis</taxon>
    </lineage>
</organism>
<evidence type="ECO:0000313" key="1">
    <source>
        <dbReference type="EMBL" id="TNN82734.1"/>
    </source>
</evidence>
<name>A0A4Z2IYV8_9TELE</name>
<dbReference type="GO" id="GO:0016020">
    <property type="term" value="C:membrane"/>
    <property type="evidence" value="ECO:0007669"/>
    <property type="project" value="TreeGrafter"/>
</dbReference>
<keyword evidence="2" id="KW-1185">Reference proteome</keyword>
<dbReference type="Proteomes" id="UP000314294">
    <property type="component" value="Unassembled WGS sequence"/>
</dbReference>
<dbReference type="GO" id="GO:0005096">
    <property type="term" value="F:GTPase activator activity"/>
    <property type="evidence" value="ECO:0007669"/>
    <property type="project" value="InterPro"/>
</dbReference>
<proteinExistence type="predicted"/>
<dbReference type="OrthoDB" id="8894801at2759"/>
<reference evidence="1 2" key="1">
    <citation type="submission" date="2019-03" db="EMBL/GenBank/DDBJ databases">
        <title>First draft genome of Liparis tanakae, snailfish: a comprehensive survey of snailfish specific genes.</title>
        <authorList>
            <person name="Kim W."/>
            <person name="Song I."/>
            <person name="Jeong J.-H."/>
            <person name="Kim D."/>
            <person name="Kim S."/>
            <person name="Ryu S."/>
            <person name="Song J.Y."/>
            <person name="Lee S.K."/>
        </authorList>
    </citation>
    <scope>NUCLEOTIDE SEQUENCE [LARGE SCALE GENOMIC DNA]</scope>
    <source>
        <tissue evidence="1">Muscle</tissue>
    </source>
</reference>
<accession>A0A4Z2IYV8</accession>
<evidence type="ECO:0000313" key="2">
    <source>
        <dbReference type="Proteomes" id="UP000314294"/>
    </source>
</evidence>